<keyword evidence="5" id="KW-0472">Membrane</keyword>
<feature type="compositionally biased region" description="Gly residues" evidence="7">
    <location>
        <begin position="118"/>
        <end position="129"/>
    </location>
</feature>
<proteinExistence type="inferred from homology"/>
<dbReference type="AlphaFoldDB" id="A0AAD3DYJ7"/>
<evidence type="ECO:0000256" key="4">
    <source>
        <dbReference type="ARBA" id="ARBA00022989"/>
    </source>
</evidence>
<evidence type="ECO:0000256" key="7">
    <source>
        <dbReference type="SAM" id="MobiDB-lite"/>
    </source>
</evidence>
<accession>A0AAD3DYJ7</accession>
<keyword evidence="9" id="KW-1185">Reference proteome</keyword>
<feature type="region of interest" description="Disordered" evidence="7">
    <location>
        <begin position="73"/>
        <end position="233"/>
    </location>
</feature>
<feature type="compositionally biased region" description="Gly residues" evidence="7">
    <location>
        <begin position="224"/>
        <end position="233"/>
    </location>
</feature>
<dbReference type="PANTHER" id="PTHR11660:SF57">
    <property type="entry name" value="SOLUTE CARRIER FAMILY 40 MEMBER"/>
    <property type="match status" value="1"/>
</dbReference>
<evidence type="ECO:0000313" key="9">
    <source>
        <dbReference type="Proteomes" id="UP001054857"/>
    </source>
</evidence>
<dbReference type="PANTHER" id="PTHR11660">
    <property type="entry name" value="SOLUTE CARRIER FAMILY 40 MEMBER"/>
    <property type="match status" value="1"/>
</dbReference>
<dbReference type="EMBL" id="BMAR01000037">
    <property type="protein sequence ID" value="GFR50400.1"/>
    <property type="molecule type" value="Genomic_DNA"/>
</dbReference>
<comment type="caution">
    <text evidence="8">The sequence shown here is derived from an EMBL/GenBank/DDBJ whole genome shotgun (WGS) entry which is preliminary data.</text>
</comment>
<gene>
    <name evidence="8" type="ORF">Agub_g12617</name>
</gene>
<dbReference type="Proteomes" id="UP001054857">
    <property type="component" value="Unassembled WGS sequence"/>
</dbReference>
<evidence type="ECO:0000256" key="2">
    <source>
        <dbReference type="ARBA" id="ARBA00022448"/>
    </source>
</evidence>
<keyword evidence="3" id="KW-0812">Transmembrane</keyword>
<feature type="non-terminal residue" evidence="8">
    <location>
        <position position="1"/>
    </location>
</feature>
<dbReference type="Pfam" id="PF06963">
    <property type="entry name" value="FPN1"/>
    <property type="match status" value="1"/>
</dbReference>
<comment type="function">
    <text evidence="6">May be involved in iron transport and iron homeostasis.</text>
</comment>
<protein>
    <recommendedName>
        <fullName evidence="6">Solute carrier family 40 member</fullName>
    </recommendedName>
</protein>
<dbReference type="GO" id="GO:0016020">
    <property type="term" value="C:membrane"/>
    <property type="evidence" value="ECO:0007669"/>
    <property type="project" value="UniProtKB-SubCell"/>
</dbReference>
<evidence type="ECO:0000256" key="3">
    <source>
        <dbReference type="ARBA" id="ARBA00022692"/>
    </source>
</evidence>
<evidence type="ECO:0000256" key="1">
    <source>
        <dbReference type="ARBA" id="ARBA00004141"/>
    </source>
</evidence>
<evidence type="ECO:0000256" key="5">
    <source>
        <dbReference type="ARBA" id="ARBA00023136"/>
    </source>
</evidence>
<dbReference type="GO" id="GO:0005381">
    <property type="term" value="F:iron ion transmembrane transporter activity"/>
    <property type="evidence" value="ECO:0007669"/>
    <property type="project" value="UniProtKB-UniRule"/>
</dbReference>
<evidence type="ECO:0000313" key="8">
    <source>
        <dbReference type="EMBL" id="GFR50400.1"/>
    </source>
</evidence>
<reference evidence="8 9" key="1">
    <citation type="journal article" date="2021" name="Sci. Rep.">
        <title>Genome sequencing of the multicellular alga Astrephomene provides insights into convergent evolution of germ-soma differentiation.</title>
        <authorList>
            <person name="Yamashita S."/>
            <person name="Yamamoto K."/>
            <person name="Matsuzaki R."/>
            <person name="Suzuki S."/>
            <person name="Yamaguchi H."/>
            <person name="Hirooka S."/>
            <person name="Minakuchi Y."/>
            <person name="Miyagishima S."/>
            <person name="Kawachi M."/>
            <person name="Toyoda A."/>
            <person name="Nozaki H."/>
        </authorList>
    </citation>
    <scope>NUCLEOTIDE SEQUENCE [LARGE SCALE GENOMIC DNA]</scope>
    <source>
        <strain evidence="8 9">NIES-4017</strain>
    </source>
</reference>
<sequence>SLARLNAVMRAIDLSALLAAPLAAGGLMTGAGPFVAVAAMAVYCCGAYLPERALLGAAFRAAPVLGQPKVRGETAANAASDPPASPPLSPQTAADECTGLLSEYPPQAPDLNSSNSNGDGGGIGGGGGDNDMLRTRFSKGTGGTAKGATTAAVGAVSEPETTSGREHGSLDPAGDDDATPAALSSPPVDKETTNAAVVGGSSSGGFARQPPTSLSMATSAVSETGGGASSSAS</sequence>
<comment type="subcellular location">
    <subcellularLocation>
        <location evidence="1 6">Membrane</location>
        <topology evidence="1 6">Multi-pass membrane protein</topology>
    </subcellularLocation>
</comment>
<dbReference type="InterPro" id="IPR009716">
    <property type="entry name" value="Ferroportin-1"/>
</dbReference>
<keyword evidence="4" id="KW-1133">Transmembrane helix</keyword>
<feature type="non-terminal residue" evidence="8">
    <location>
        <position position="233"/>
    </location>
</feature>
<keyword evidence="6" id="KW-0406">Ion transport</keyword>
<comment type="similarity">
    <text evidence="6">Belongs to the ferroportin (FP) (TC 2.A.100) family. SLC40A subfamily.</text>
</comment>
<name>A0AAD3DYJ7_9CHLO</name>
<feature type="compositionally biased region" description="Low complexity" evidence="7">
    <location>
        <begin position="146"/>
        <end position="156"/>
    </location>
</feature>
<keyword evidence="2 6" id="KW-0813">Transport</keyword>
<evidence type="ECO:0000256" key="6">
    <source>
        <dbReference type="RuleBase" id="RU365065"/>
    </source>
</evidence>
<organism evidence="8 9">
    <name type="scientific">Astrephomene gubernaculifera</name>
    <dbReference type="NCBI Taxonomy" id="47775"/>
    <lineage>
        <taxon>Eukaryota</taxon>
        <taxon>Viridiplantae</taxon>
        <taxon>Chlorophyta</taxon>
        <taxon>core chlorophytes</taxon>
        <taxon>Chlorophyceae</taxon>
        <taxon>CS clade</taxon>
        <taxon>Chlamydomonadales</taxon>
        <taxon>Astrephomenaceae</taxon>
        <taxon>Astrephomene</taxon>
    </lineage>
</organism>